<feature type="region of interest" description="Disordered" evidence="5">
    <location>
        <begin position="543"/>
        <end position="568"/>
    </location>
</feature>
<accession>A0A2I4FP29</accession>
<dbReference type="PANTHER" id="PTHR36884:SF1">
    <property type="entry name" value="FIP1[V]-LIKE PROTEIN"/>
    <property type="match status" value="1"/>
</dbReference>
<dbReference type="STRING" id="51240.A0A2I4FP29"/>
<dbReference type="FunCoup" id="A0A2I4FP29">
    <property type="interactions" value="1675"/>
</dbReference>
<feature type="compositionally biased region" description="Basic and acidic residues" evidence="5">
    <location>
        <begin position="775"/>
        <end position="786"/>
    </location>
</feature>
<evidence type="ECO:0000256" key="3">
    <source>
        <dbReference type="ARBA" id="ARBA00022664"/>
    </source>
</evidence>
<feature type="compositionally biased region" description="Basic and acidic residues" evidence="5">
    <location>
        <begin position="1350"/>
        <end position="1369"/>
    </location>
</feature>
<dbReference type="GO" id="GO:0003723">
    <property type="term" value="F:RNA binding"/>
    <property type="evidence" value="ECO:0000318"/>
    <property type="project" value="GO_Central"/>
</dbReference>
<evidence type="ECO:0000256" key="5">
    <source>
        <dbReference type="SAM" id="MobiDB-lite"/>
    </source>
</evidence>
<dbReference type="Gramene" id="Jr15_12950_p1">
    <property type="protein sequence ID" value="cds.Jr15_12950_p1"/>
    <property type="gene ID" value="Jr15_12950"/>
</dbReference>
<feature type="compositionally biased region" description="Basic and acidic residues" evidence="5">
    <location>
        <begin position="1314"/>
        <end position="1343"/>
    </location>
</feature>
<feature type="compositionally biased region" description="Basic and acidic residues" evidence="5">
    <location>
        <begin position="1279"/>
        <end position="1303"/>
    </location>
</feature>
<dbReference type="GO" id="GO:0006397">
    <property type="term" value="P:mRNA processing"/>
    <property type="evidence" value="ECO:0007669"/>
    <property type="project" value="UniProtKB-KW"/>
</dbReference>
<evidence type="ECO:0000313" key="6">
    <source>
        <dbReference type="Proteomes" id="UP000235220"/>
    </source>
</evidence>
<feature type="compositionally biased region" description="Basic and acidic residues" evidence="5">
    <location>
        <begin position="700"/>
        <end position="719"/>
    </location>
</feature>
<gene>
    <name evidence="7" type="primary">LOC109000853</name>
</gene>
<feature type="compositionally biased region" description="Basic and acidic residues" evidence="5">
    <location>
        <begin position="117"/>
        <end position="131"/>
    </location>
</feature>
<feature type="region of interest" description="Disordered" evidence="5">
    <location>
        <begin position="609"/>
        <end position="1399"/>
    </location>
</feature>
<keyword evidence="3" id="KW-0507">mRNA processing</keyword>
<feature type="compositionally biased region" description="Basic and acidic residues" evidence="5">
    <location>
        <begin position="1248"/>
        <end position="1268"/>
    </location>
</feature>
<feature type="region of interest" description="Disordered" evidence="5">
    <location>
        <begin position="1"/>
        <end position="142"/>
    </location>
</feature>
<feature type="compositionally biased region" description="Basic and acidic residues" evidence="5">
    <location>
        <begin position="1181"/>
        <end position="1208"/>
    </location>
</feature>
<name>A0A2I4FP29_JUGRE</name>
<reference evidence="7" key="1">
    <citation type="submission" date="2025-08" db="UniProtKB">
        <authorList>
            <consortium name="RefSeq"/>
        </authorList>
    </citation>
    <scope>IDENTIFICATION</scope>
    <source>
        <tissue evidence="7">Leaves</tissue>
    </source>
</reference>
<evidence type="ECO:0000256" key="2">
    <source>
        <dbReference type="ARBA" id="ARBA00007459"/>
    </source>
</evidence>
<evidence type="ECO:0000256" key="1">
    <source>
        <dbReference type="ARBA" id="ARBA00004123"/>
    </source>
</evidence>
<dbReference type="GO" id="GO:0006396">
    <property type="term" value="P:RNA processing"/>
    <property type="evidence" value="ECO:0000318"/>
    <property type="project" value="GO_Central"/>
</dbReference>
<dbReference type="Proteomes" id="UP000235220">
    <property type="component" value="Chromosome 15"/>
</dbReference>
<evidence type="ECO:0000256" key="4">
    <source>
        <dbReference type="ARBA" id="ARBA00023242"/>
    </source>
</evidence>
<dbReference type="GO" id="GO:0016607">
    <property type="term" value="C:nuclear speck"/>
    <property type="evidence" value="ECO:0000318"/>
    <property type="project" value="GO_Central"/>
</dbReference>
<keyword evidence="4" id="KW-0539">Nucleus</keyword>
<evidence type="ECO:0000313" key="7">
    <source>
        <dbReference type="RefSeq" id="XP_018833415.1"/>
    </source>
</evidence>
<feature type="compositionally biased region" description="Polar residues" evidence="5">
    <location>
        <begin position="64"/>
        <end position="77"/>
    </location>
</feature>
<dbReference type="RefSeq" id="XP_018833415.1">
    <property type="nucleotide sequence ID" value="XM_018977870.2"/>
</dbReference>
<sequence>MEDDDEFGDLYTDVLLPFASTPPSSSSSPAPQPRQASHSPPALHPPIHLNLRSDGNEILYGAPLSNSAAPNLTSDQTLAPRPADPTPILEPPAGTDSAQNLKAGDVREEDLATGSKVLDKGDAGLPERDPPEDLNYGGDTAGDLMEKDINFDIEEGNTGIYDAGSEPIIPGLSGSPAANLEASRGDDVGADNDWDSDSEDDLQIVLNDNNHGPMAMERGGIVGEDDDDDDEDGDPLVIVADGELNQDMEAQEWGDDSVQAAAADGERKETGEVGKVSGVGGAVIAPKIGYSNHGYHPFHSQFKYVRPGAAPMHGAATSIPGGAPGQVRPIANTGPVAGRGRGDWRPTGIRTAPPMQKGFHLGFGPGWGNNTAGRGFGGGLEFTLPSHKTIFEVDIDSFEEKPWKYPGVDTSDFFNFGLNEESWKDYCKQLEQLRLESTMQSKIRVYESVRTEQEYDPDLPPELVAATGVHDVSAENANLGKLDVGQSDLAKGSARVRPPIPTGRAIQVEGGYGERLPSIDTRPPRIRDSDAIIEIVLQDSLDDDSSTVNGALEQPDNESSREDFRAGDVAKEDVVQVDSGDFDAFPGAYNGRKRDQVDRKRMALMSSVADNLPDREGKFSFPPEAPAQNPVSRRPASVYPSEKFGTPYDERQTQGRELDKSPHMTPSRSTCAGKFQDNQTVESVDSLDGKRSPILSSPDAVRDARELSVEHSDAGHDELVLADGSPVTDKDEIEKDERTLNTLDRDDNLGDGVVKKQKLSSQVEQPVLQEFDDAGESRAESSENNKPRSGSSREYPKWRDGAEEEAIQEGHSKRVETMMKSHPDKNELGLRRKNRDGRQEMERNHMVVKGTEDYPSREWDSSSGHQLPVKSDGFNRRKERDNSDGPWRRRDDDPYNRRIKIEDTRKRERGDEMGTRHRDKVRDGERSEKDEYLHSRKQLNNGSYRVQYDKEAGSRHRERDDGLKVRYENVDDYHSKRRKDEEYLSRDHGDKEEILHGHRESTSRQKRERDEVLDPRKRDEQLRHRDNLDDHHSVGHRDEIWLQRERGVRQREREEWHRLKQSHEDYLPKRERDEGRVAGRGGRGLEDKALISHPRAKDDYRGSDKEYQSKDMVRHSEQSKKKDRIEDESSHRRGRDDVYPRGNQFSNDERSRPERSSSHNDRAVNASDGQRGRDKKHKENTRKNKDSEGGDHKAFGSSKRNREDHSGRINEMGLKGSSDQGNGDHQIPVHRRVSRKHREDASSEDEQHDSKRGRSKLERWTSHTERDYSINNRSSSSLKFKEIDRNKNGASIEARKPPDEFTKTVEAVDSQHPLTEEKDASDLESKDVETKPLEERHLDTVEKLKKRSERFKLPMPREKESLTTKKMESEALPSSKSEASEDLEIKQERPPRKRRWISN</sequence>
<feature type="compositionally biased region" description="Basic and acidic residues" evidence="5">
    <location>
        <begin position="1147"/>
        <end position="1162"/>
    </location>
</feature>
<comment type="subcellular location">
    <subcellularLocation>
        <location evidence="1">Nucleus</location>
    </subcellularLocation>
</comment>
<feature type="compositionally biased region" description="Basic and acidic residues" evidence="5">
    <location>
        <begin position="873"/>
        <end position="934"/>
    </location>
</feature>
<proteinExistence type="inferred from homology"/>
<feature type="compositionally biased region" description="Basic and acidic residues" evidence="5">
    <location>
        <begin position="947"/>
        <end position="1139"/>
    </location>
</feature>
<dbReference type="GeneID" id="109000853"/>
<feature type="compositionally biased region" description="Polar residues" evidence="5">
    <location>
        <begin position="1269"/>
        <end position="1278"/>
    </location>
</feature>
<dbReference type="InterPro" id="IPR044976">
    <property type="entry name" value="FIPS5/FIPS3-like"/>
</dbReference>
<dbReference type="Pfam" id="PF05182">
    <property type="entry name" value="Fip1"/>
    <property type="match status" value="1"/>
</dbReference>
<feature type="compositionally biased region" description="Polar residues" evidence="5">
    <location>
        <begin position="664"/>
        <end position="683"/>
    </location>
</feature>
<dbReference type="InterPro" id="IPR007854">
    <property type="entry name" value="Fip1_dom"/>
</dbReference>
<dbReference type="KEGG" id="jre:109000853"/>
<feature type="compositionally biased region" description="Low complexity" evidence="5">
    <location>
        <begin position="17"/>
        <end position="41"/>
    </location>
</feature>
<dbReference type="OrthoDB" id="1917198at2759"/>
<keyword evidence="6" id="KW-1185">Reference proteome</keyword>
<feature type="compositionally biased region" description="Basic and acidic residues" evidence="5">
    <location>
        <begin position="728"/>
        <end position="748"/>
    </location>
</feature>
<feature type="compositionally biased region" description="Basic and acidic residues" evidence="5">
    <location>
        <begin position="558"/>
        <end position="568"/>
    </location>
</feature>
<organism evidence="6 7">
    <name type="scientific">Juglans regia</name>
    <name type="common">English walnut</name>
    <dbReference type="NCBI Taxonomy" id="51240"/>
    <lineage>
        <taxon>Eukaryota</taxon>
        <taxon>Viridiplantae</taxon>
        <taxon>Streptophyta</taxon>
        <taxon>Embryophyta</taxon>
        <taxon>Tracheophyta</taxon>
        <taxon>Spermatophyta</taxon>
        <taxon>Magnoliopsida</taxon>
        <taxon>eudicotyledons</taxon>
        <taxon>Gunneridae</taxon>
        <taxon>Pentapetalae</taxon>
        <taxon>rosids</taxon>
        <taxon>fabids</taxon>
        <taxon>Fagales</taxon>
        <taxon>Juglandaceae</taxon>
        <taxon>Juglans</taxon>
    </lineage>
</organism>
<protein>
    <submittedName>
        <fullName evidence="7">FIP1[V]-like protein</fullName>
    </submittedName>
</protein>
<feature type="compositionally biased region" description="Acidic residues" evidence="5">
    <location>
        <begin position="188"/>
        <end position="198"/>
    </location>
</feature>
<feature type="compositionally biased region" description="Basic and acidic residues" evidence="5">
    <location>
        <begin position="648"/>
        <end position="662"/>
    </location>
</feature>
<feature type="region of interest" description="Disordered" evidence="5">
    <location>
        <begin position="156"/>
        <end position="198"/>
    </location>
</feature>
<feature type="compositionally biased region" description="Basic and acidic residues" evidence="5">
    <location>
        <begin position="808"/>
        <end position="860"/>
    </location>
</feature>
<comment type="similarity">
    <text evidence="2">Belongs to the FIP1 family.</text>
</comment>
<dbReference type="PANTHER" id="PTHR36884">
    <property type="entry name" value="FIP1[III]-LIKE PROTEIN"/>
    <property type="match status" value="1"/>
</dbReference>